<dbReference type="Pfam" id="PF09924">
    <property type="entry name" value="LPG_synthase_C"/>
    <property type="match status" value="1"/>
</dbReference>
<accession>A0A9D1DBX3</accession>
<gene>
    <name evidence="2" type="ORF">IAB90_01175</name>
</gene>
<dbReference type="Gene3D" id="3.40.630.30">
    <property type="match status" value="2"/>
</dbReference>
<dbReference type="InterPro" id="IPR024320">
    <property type="entry name" value="LPG_synthase_C"/>
</dbReference>
<evidence type="ECO:0000313" key="3">
    <source>
        <dbReference type="Proteomes" id="UP000824179"/>
    </source>
</evidence>
<dbReference type="PANTHER" id="PTHR41373:SF1">
    <property type="entry name" value="PHOSPHATIDYLGLYCEROL LYSYLTRANSFERASE C-TERMINAL DOMAIN-CONTAINING PROTEIN"/>
    <property type="match status" value="1"/>
</dbReference>
<sequence length="472" mass="55516">MLEFKKLTIDDIIDNIDYFCSCGFHMSDYSAAFKFMWQEYFTEYYAKVENCLVFKEYFQGRVYFHYPISGCSEENEDKALDAIEEYCRENNVRLHYTSVPRQRMYKMIERYGSDMRINNKRRWRDYLYNAQDFVTYAGKKFSGQRNHVNKFKKLYPDYQFCTLSAADSEEIKEFLKEFARRQIAKGTTIAREELQSVYKLTDVLDSLKLKAGGIRLGGKLISYSVGEVCGDQLIVHVEKALTQYEGIYATMAHEFARHYVMDGIKYINREDDSGDAGLRKSKLQYNPTELVDKFNVYPHRAIDSVMHNPELKSERLVIREITDINANDLFRLEFDEERNKYWGYNWREHCSGEVTPEYFLRGIREDFKNKEEMPLGIFFDGIFVGEVVLHNFGYRNDCEIGVRLLPEFEGKGIAKEALLAMTHYAFFTLDVDTVLAKCYKENVRSRRSLLSAGMKECGEDAKFYFFRKTAAM</sequence>
<feature type="domain" description="N-acetyltransferase" evidence="1">
    <location>
        <begin position="316"/>
        <end position="472"/>
    </location>
</feature>
<dbReference type="PROSITE" id="PS51186">
    <property type="entry name" value="GNAT"/>
    <property type="match status" value="1"/>
</dbReference>
<name>A0A9D1DBX3_9FIRM</name>
<evidence type="ECO:0000313" key="2">
    <source>
        <dbReference type="EMBL" id="HIR38970.1"/>
    </source>
</evidence>
<dbReference type="InterPro" id="IPR016181">
    <property type="entry name" value="Acyl_CoA_acyltransferase"/>
</dbReference>
<dbReference type="GO" id="GO:0016747">
    <property type="term" value="F:acyltransferase activity, transferring groups other than amino-acyl groups"/>
    <property type="evidence" value="ECO:0007669"/>
    <property type="project" value="InterPro"/>
</dbReference>
<comment type="caution">
    <text evidence="2">The sequence shown here is derived from an EMBL/GenBank/DDBJ whole genome shotgun (WGS) entry which is preliminary data.</text>
</comment>
<reference evidence="2" key="2">
    <citation type="journal article" date="2021" name="PeerJ">
        <title>Extensive microbial diversity within the chicken gut microbiome revealed by metagenomics and culture.</title>
        <authorList>
            <person name="Gilroy R."/>
            <person name="Ravi A."/>
            <person name="Getino M."/>
            <person name="Pursley I."/>
            <person name="Horton D.L."/>
            <person name="Alikhan N.F."/>
            <person name="Baker D."/>
            <person name="Gharbi K."/>
            <person name="Hall N."/>
            <person name="Watson M."/>
            <person name="Adriaenssens E.M."/>
            <person name="Foster-Nyarko E."/>
            <person name="Jarju S."/>
            <person name="Secka A."/>
            <person name="Antonio M."/>
            <person name="Oren A."/>
            <person name="Chaudhuri R.R."/>
            <person name="La Ragione R."/>
            <person name="Hildebrand F."/>
            <person name="Pallen M.J."/>
        </authorList>
    </citation>
    <scope>NUCLEOTIDE SEQUENCE</scope>
    <source>
        <strain evidence="2">ChiW25-3613</strain>
    </source>
</reference>
<dbReference type="InterPro" id="IPR016732">
    <property type="entry name" value="UCP018688"/>
</dbReference>
<dbReference type="InterPro" id="IPR000182">
    <property type="entry name" value="GNAT_dom"/>
</dbReference>
<dbReference type="SUPFAM" id="SSF55729">
    <property type="entry name" value="Acyl-CoA N-acyltransferases (Nat)"/>
    <property type="match status" value="3"/>
</dbReference>
<proteinExistence type="predicted"/>
<dbReference type="PANTHER" id="PTHR41373">
    <property type="entry name" value="DUF2156 DOMAIN-CONTAINING PROTEIN"/>
    <property type="match status" value="1"/>
</dbReference>
<dbReference type="AlphaFoldDB" id="A0A9D1DBX3"/>
<protein>
    <submittedName>
        <fullName evidence="2">GNAT family N-acetyltransferase</fullName>
    </submittedName>
</protein>
<dbReference type="Pfam" id="PF13302">
    <property type="entry name" value="Acetyltransf_3"/>
    <property type="match status" value="1"/>
</dbReference>
<evidence type="ECO:0000259" key="1">
    <source>
        <dbReference type="PROSITE" id="PS51186"/>
    </source>
</evidence>
<dbReference type="EMBL" id="DVHB01000024">
    <property type="protein sequence ID" value="HIR38970.1"/>
    <property type="molecule type" value="Genomic_DNA"/>
</dbReference>
<reference evidence="2" key="1">
    <citation type="submission" date="2020-10" db="EMBL/GenBank/DDBJ databases">
        <authorList>
            <person name="Gilroy R."/>
        </authorList>
    </citation>
    <scope>NUCLEOTIDE SEQUENCE</scope>
    <source>
        <strain evidence="2">ChiW25-3613</strain>
    </source>
</reference>
<organism evidence="2 3">
    <name type="scientific">Candidatus Coproplasma stercoripullorum</name>
    <dbReference type="NCBI Taxonomy" id="2840751"/>
    <lineage>
        <taxon>Bacteria</taxon>
        <taxon>Bacillati</taxon>
        <taxon>Bacillota</taxon>
        <taxon>Clostridia</taxon>
        <taxon>Eubacteriales</taxon>
        <taxon>Candidatus Coproplasma</taxon>
    </lineage>
</organism>
<dbReference type="Proteomes" id="UP000824179">
    <property type="component" value="Unassembled WGS sequence"/>
</dbReference>